<evidence type="ECO:0000256" key="1">
    <source>
        <dbReference type="SAM" id="MobiDB-lite"/>
    </source>
</evidence>
<keyword evidence="2" id="KW-0812">Transmembrane</keyword>
<keyword evidence="4" id="KW-1185">Reference proteome</keyword>
<keyword evidence="2" id="KW-0472">Membrane</keyword>
<protein>
    <submittedName>
        <fullName evidence="3">Uncharacterized protein</fullName>
    </submittedName>
</protein>
<dbReference type="Proteomes" id="UP001519064">
    <property type="component" value="Unassembled WGS sequence"/>
</dbReference>
<accession>A0ABS3XLW1</accession>
<keyword evidence="2" id="KW-1133">Transmembrane helix</keyword>
<name>A0ABS3XLW1_9ACTN</name>
<organism evidence="3 4">
    <name type="scientific">Streptomyces oryzae</name>
    <dbReference type="NCBI Taxonomy" id="1434886"/>
    <lineage>
        <taxon>Bacteria</taxon>
        <taxon>Bacillati</taxon>
        <taxon>Actinomycetota</taxon>
        <taxon>Actinomycetes</taxon>
        <taxon>Kitasatosporales</taxon>
        <taxon>Streptomycetaceae</taxon>
        <taxon>Streptomyces</taxon>
    </lineage>
</organism>
<proteinExistence type="predicted"/>
<feature type="region of interest" description="Disordered" evidence="1">
    <location>
        <begin position="31"/>
        <end position="53"/>
    </location>
</feature>
<feature type="transmembrane region" description="Helical" evidence="2">
    <location>
        <begin position="6"/>
        <end position="28"/>
    </location>
</feature>
<dbReference type="RefSeq" id="WP_209243525.1">
    <property type="nucleotide sequence ID" value="NZ_JADKMA010000285.1"/>
</dbReference>
<evidence type="ECO:0000313" key="4">
    <source>
        <dbReference type="Proteomes" id="UP001519064"/>
    </source>
</evidence>
<evidence type="ECO:0000256" key="2">
    <source>
        <dbReference type="SAM" id="Phobius"/>
    </source>
</evidence>
<dbReference type="EMBL" id="JADKMA010000285">
    <property type="protein sequence ID" value="MBO8196321.1"/>
    <property type="molecule type" value="Genomic_DNA"/>
</dbReference>
<reference evidence="3 4" key="1">
    <citation type="submission" date="2020-11" db="EMBL/GenBank/DDBJ databases">
        <title>Streptomyces spirodelae sp. nov., isolated from duckweed.</title>
        <authorList>
            <person name="Saimee Y."/>
            <person name="Duangmal K."/>
        </authorList>
    </citation>
    <scope>NUCLEOTIDE SEQUENCE [LARGE SCALE GENOMIC DNA]</scope>
    <source>
        <strain evidence="3 4">S16-07</strain>
    </source>
</reference>
<evidence type="ECO:0000313" key="3">
    <source>
        <dbReference type="EMBL" id="MBO8196321.1"/>
    </source>
</evidence>
<sequence length="53" mass="5476">MHGGLPLIGLSMLVYGAVGAAALARGALDRIRGRTKRTSRNEKQGRGTACPAV</sequence>
<comment type="caution">
    <text evidence="3">The sequence shown here is derived from an EMBL/GenBank/DDBJ whole genome shotgun (WGS) entry which is preliminary data.</text>
</comment>
<gene>
    <name evidence="3" type="ORF">ITI46_32475</name>
</gene>